<sequence>MSANIDLLTKKLLEEDFERFSEIFELVKAEIDAALADPAKLLANRESLIYIHEQFDQVINMTQDSKHQIRKQLISLKNSSKNLQKYKSI</sequence>
<reference evidence="2" key="1">
    <citation type="journal article" date="2019" name="Int. J. Syst. Evol. Microbiol.">
        <title>The Global Catalogue of Microorganisms (GCM) 10K type strain sequencing project: providing services to taxonomists for standard genome sequencing and annotation.</title>
        <authorList>
            <consortium name="The Broad Institute Genomics Platform"/>
            <consortium name="The Broad Institute Genome Sequencing Center for Infectious Disease"/>
            <person name="Wu L."/>
            <person name="Ma J."/>
        </authorList>
    </citation>
    <scope>NUCLEOTIDE SEQUENCE [LARGE SCALE GENOMIC DNA]</scope>
    <source>
        <strain evidence="2">KCTC 42730</strain>
    </source>
</reference>
<name>A0ABV7CGR1_9GAMM</name>
<keyword evidence="2" id="KW-1185">Reference proteome</keyword>
<dbReference type="Proteomes" id="UP001595453">
    <property type="component" value="Unassembled WGS sequence"/>
</dbReference>
<dbReference type="EMBL" id="JBHRSD010000010">
    <property type="protein sequence ID" value="MFC3031839.1"/>
    <property type="molecule type" value="Genomic_DNA"/>
</dbReference>
<evidence type="ECO:0000313" key="2">
    <source>
        <dbReference type="Proteomes" id="UP001595453"/>
    </source>
</evidence>
<protein>
    <submittedName>
        <fullName evidence="1">Uncharacterized protein</fullName>
    </submittedName>
</protein>
<gene>
    <name evidence="1" type="ORF">ACFOEE_04850</name>
</gene>
<comment type="caution">
    <text evidence="1">The sequence shown here is derived from an EMBL/GenBank/DDBJ whole genome shotgun (WGS) entry which is preliminary data.</text>
</comment>
<accession>A0ABV7CGR1</accession>
<organism evidence="1 2">
    <name type="scientific">Pseudoalteromonas fenneropenaei</name>
    <dbReference type="NCBI Taxonomy" id="1737459"/>
    <lineage>
        <taxon>Bacteria</taxon>
        <taxon>Pseudomonadati</taxon>
        <taxon>Pseudomonadota</taxon>
        <taxon>Gammaproteobacteria</taxon>
        <taxon>Alteromonadales</taxon>
        <taxon>Pseudoalteromonadaceae</taxon>
        <taxon>Pseudoalteromonas</taxon>
    </lineage>
</organism>
<evidence type="ECO:0000313" key="1">
    <source>
        <dbReference type="EMBL" id="MFC3031839.1"/>
    </source>
</evidence>
<dbReference type="RefSeq" id="WP_377121480.1">
    <property type="nucleotide sequence ID" value="NZ_JBHRSD010000010.1"/>
</dbReference>
<proteinExistence type="predicted"/>